<organism evidence="2 3">
    <name type="scientific">Amphibacillus xylanus (strain ATCC 51415 / DSM 6626 / JCM 7361 / LMG 17667 / NBRC 15112 / Ep01)</name>
    <dbReference type="NCBI Taxonomy" id="698758"/>
    <lineage>
        <taxon>Bacteria</taxon>
        <taxon>Bacillati</taxon>
        <taxon>Bacillota</taxon>
        <taxon>Bacilli</taxon>
        <taxon>Bacillales</taxon>
        <taxon>Bacillaceae</taxon>
        <taxon>Amphibacillus</taxon>
    </lineage>
</organism>
<accession>K0J044</accession>
<dbReference type="STRING" id="698758.AXY_20420"/>
<dbReference type="AlphaFoldDB" id="K0J044"/>
<evidence type="ECO:0000256" key="1">
    <source>
        <dbReference type="SAM" id="MobiDB-lite"/>
    </source>
</evidence>
<evidence type="ECO:0000313" key="3">
    <source>
        <dbReference type="Proteomes" id="UP000006294"/>
    </source>
</evidence>
<feature type="region of interest" description="Disordered" evidence="1">
    <location>
        <begin position="34"/>
        <end position="72"/>
    </location>
</feature>
<feature type="compositionally biased region" description="Basic and acidic residues" evidence="1">
    <location>
        <begin position="37"/>
        <end position="72"/>
    </location>
</feature>
<proteinExistence type="predicted"/>
<gene>
    <name evidence="2" type="ordered locus">AXY_20420</name>
</gene>
<dbReference type="EMBL" id="AP012050">
    <property type="protein sequence ID" value="BAM48174.1"/>
    <property type="molecule type" value="Genomic_DNA"/>
</dbReference>
<reference evidence="2 3" key="1">
    <citation type="submission" date="2011-01" db="EMBL/GenBank/DDBJ databases">
        <title>Whole genome sequence of Amphibacillus xylinus NBRC 15112.</title>
        <authorList>
            <person name="Nakazawa H."/>
            <person name="Katano Y."/>
            <person name="Nakamura S."/>
            <person name="Sasagawa M."/>
            <person name="Fukada J."/>
            <person name="Arai T."/>
            <person name="Sasakura N."/>
            <person name="Mochizuki D."/>
            <person name="Hosoyama A."/>
            <person name="Harada K."/>
            <person name="Horikawa H."/>
            <person name="Kato Y."/>
            <person name="Harada T."/>
            <person name="Sasaki K."/>
            <person name="Sekiguchi M."/>
            <person name="Hodoyama M."/>
            <person name="Nishiko R."/>
            <person name="Narita H."/>
            <person name="Hanamaki A."/>
            <person name="Hata C."/>
            <person name="Konno Y."/>
            <person name="Niimura Y."/>
            <person name="Yamazaki S."/>
            <person name="Fujita N."/>
        </authorList>
    </citation>
    <scope>NUCLEOTIDE SEQUENCE [LARGE SCALE GENOMIC DNA]</scope>
    <source>
        <strain evidence="3">ATCC 51415 / DSM 6626 / JCM 7361 / LMG 17667 / NBRC 15112 / Ep01</strain>
    </source>
</reference>
<dbReference type="HOGENOM" id="CLU_2713458_0_0_9"/>
<sequence>MLRKIAKVIVTLMFVRMLSVMQLELTPSVEAASVKASDPEHGEIFSDPEHGEIFSDPEHGEIFSDPEHGEIF</sequence>
<dbReference type="Proteomes" id="UP000006294">
    <property type="component" value="Chromosome"/>
</dbReference>
<protein>
    <submittedName>
        <fullName evidence="2">Uncharacterized protein</fullName>
    </submittedName>
</protein>
<evidence type="ECO:0000313" key="2">
    <source>
        <dbReference type="EMBL" id="BAM48174.1"/>
    </source>
</evidence>
<dbReference type="KEGG" id="axl:AXY_20420"/>
<name>K0J044_AMPXN</name>
<keyword evidence="3" id="KW-1185">Reference proteome</keyword>
<dbReference type="RefSeq" id="WP_015010760.1">
    <property type="nucleotide sequence ID" value="NC_018704.1"/>
</dbReference>